<feature type="transmembrane region" description="Helical" evidence="15">
    <location>
        <begin position="13"/>
        <end position="38"/>
    </location>
</feature>
<dbReference type="EMBL" id="ADMH02000606">
    <property type="protein sequence ID" value="ETN65667.1"/>
    <property type="molecule type" value="Genomic_DNA"/>
</dbReference>
<evidence type="ECO:0000256" key="1">
    <source>
        <dbReference type="ARBA" id="ARBA00001971"/>
    </source>
</evidence>
<evidence type="ECO:0000256" key="5">
    <source>
        <dbReference type="ARBA" id="ARBA00022617"/>
    </source>
</evidence>
<dbReference type="PROSITE" id="PS00086">
    <property type="entry name" value="CYTOCHROME_P450"/>
    <property type="match status" value="1"/>
</dbReference>
<evidence type="ECO:0000256" key="13">
    <source>
        <dbReference type="PIRSR" id="PIRSR602401-1"/>
    </source>
</evidence>
<accession>W5JMQ8</accession>
<reference evidence="16" key="3">
    <citation type="journal article" date="2013" name="Nucleic Acids Res.">
        <title>The genome of Anopheles darlingi, the main neotropical malaria vector.</title>
        <authorList>
            <person name="Marinotti O."/>
            <person name="Cerqueira G.C."/>
            <person name="de Almeida L.G."/>
            <person name="Ferro M.I."/>
            <person name="Loreto E.L."/>
            <person name="Zaha A."/>
            <person name="Teixeira S.M."/>
            <person name="Wespiser A.R."/>
            <person name="Almeida E Silva A."/>
            <person name="Schlindwein A.D."/>
            <person name="Pacheco A.C."/>
            <person name="Silva A.L."/>
            <person name="Graveley B.R."/>
            <person name="Walenz B.P."/>
            <person name="Lima Bde A."/>
            <person name="Ribeiro C.A."/>
            <person name="Nunes-Silva C.G."/>
            <person name="de Carvalho C.R."/>
            <person name="Soares C.M."/>
            <person name="de Menezes C.B."/>
            <person name="Matiolli C."/>
            <person name="Caffrey D."/>
            <person name="Araujo D.A."/>
            <person name="de Oliveira D.M."/>
            <person name="Golenbock D."/>
            <person name="Grisard E.C."/>
            <person name="Fantinatti-Garboggini F."/>
            <person name="de Carvalho F.M."/>
            <person name="Barcellos F.G."/>
            <person name="Prosdocimi F."/>
            <person name="May G."/>
            <person name="Azevedo Junior G.M."/>
            <person name="Guimaraes G.M."/>
            <person name="Goldman G.H."/>
            <person name="Padilha I.Q."/>
            <person name="Batista Jda S."/>
            <person name="Ferro J.A."/>
            <person name="Ribeiro J.M."/>
            <person name="Fietto J.L."/>
            <person name="Dabbas K.M."/>
            <person name="Cerdeira L."/>
            <person name="Agnez-Lima L.F."/>
            <person name="Brocchi M."/>
            <person name="de Carvalho M.O."/>
            <person name="Teixeira Mde M."/>
            <person name="Diniz Maia Mde M."/>
            <person name="Goldman M.H."/>
            <person name="Cruz Schneider M.P."/>
            <person name="Felipe M.S."/>
            <person name="Hungria M."/>
            <person name="Nicolas M.F."/>
            <person name="Pereira M."/>
            <person name="Montes M.A."/>
            <person name="Cantao M.E."/>
            <person name="Vincentz M."/>
            <person name="Rafael M.S."/>
            <person name="Silverman N."/>
            <person name="Stoco P.H."/>
            <person name="Souza R.C."/>
            <person name="Vicentini R."/>
            <person name="Gazzinelli R.T."/>
            <person name="Neves Rde O."/>
            <person name="Silva R."/>
            <person name="Astolfi-Filho S."/>
            <person name="Maciel T.E."/>
            <person name="Urmenyi T.P."/>
            <person name="Tadei W.P."/>
            <person name="Camargo E.P."/>
            <person name="de Vasconcelos A.T."/>
        </authorList>
    </citation>
    <scope>NUCLEOTIDE SEQUENCE</scope>
</reference>
<comment type="similarity">
    <text evidence="4 14">Belongs to the cytochrome P450 family.</text>
</comment>
<dbReference type="InterPro" id="IPR050476">
    <property type="entry name" value="Insect_CytP450_Detox"/>
</dbReference>
<dbReference type="SUPFAM" id="SSF48264">
    <property type="entry name" value="Cytochrome P450"/>
    <property type="match status" value="1"/>
</dbReference>
<protein>
    <submittedName>
        <fullName evidence="16">Cytochrome P450 93A3</fullName>
    </submittedName>
</protein>
<keyword evidence="5 13" id="KW-0349">Heme</keyword>
<evidence type="ECO:0000256" key="15">
    <source>
        <dbReference type="SAM" id="Phobius"/>
    </source>
</evidence>
<dbReference type="VEuPathDB" id="VectorBase:ADAR2_004657"/>
<keyword evidence="18" id="KW-1185">Reference proteome</keyword>
<dbReference type="GO" id="GO:0005789">
    <property type="term" value="C:endoplasmic reticulum membrane"/>
    <property type="evidence" value="ECO:0007669"/>
    <property type="project" value="UniProtKB-SubCell"/>
</dbReference>
<evidence type="ECO:0000313" key="17">
    <source>
        <dbReference type="EnsemblMetazoa" id="ADAC002556-PA"/>
    </source>
</evidence>
<evidence type="ECO:0000256" key="8">
    <source>
        <dbReference type="ARBA" id="ARBA00022848"/>
    </source>
</evidence>
<keyword evidence="7" id="KW-0256">Endoplasmic reticulum</keyword>
<comment type="subcellular location">
    <subcellularLocation>
        <location evidence="3">Endoplasmic reticulum membrane</location>
        <topology evidence="3">Peripheral membrane protein</topology>
    </subcellularLocation>
    <subcellularLocation>
        <location evidence="2">Microsome membrane</location>
        <topology evidence="2">Peripheral membrane protein</topology>
    </subcellularLocation>
</comment>
<evidence type="ECO:0000313" key="18">
    <source>
        <dbReference type="Proteomes" id="UP000000673"/>
    </source>
</evidence>
<dbReference type="VEuPathDB" id="VectorBase:ADAC002556"/>
<evidence type="ECO:0000256" key="7">
    <source>
        <dbReference type="ARBA" id="ARBA00022824"/>
    </source>
</evidence>
<dbReference type="PRINTS" id="PR00385">
    <property type="entry name" value="P450"/>
</dbReference>
<organism evidence="16">
    <name type="scientific">Anopheles darlingi</name>
    <name type="common">Mosquito</name>
    <dbReference type="NCBI Taxonomy" id="43151"/>
    <lineage>
        <taxon>Eukaryota</taxon>
        <taxon>Metazoa</taxon>
        <taxon>Ecdysozoa</taxon>
        <taxon>Arthropoda</taxon>
        <taxon>Hexapoda</taxon>
        <taxon>Insecta</taxon>
        <taxon>Pterygota</taxon>
        <taxon>Neoptera</taxon>
        <taxon>Endopterygota</taxon>
        <taxon>Diptera</taxon>
        <taxon>Nematocera</taxon>
        <taxon>Culicoidea</taxon>
        <taxon>Culicidae</taxon>
        <taxon>Anophelinae</taxon>
        <taxon>Anopheles</taxon>
    </lineage>
</organism>
<evidence type="ECO:0000256" key="10">
    <source>
        <dbReference type="ARBA" id="ARBA00023004"/>
    </source>
</evidence>
<dbReference type="FunFam" id="1.10.630.10:FF:000042">
    <property type="entry name" value="Cytochrome P450"/>
    <property type="match status" value="1"/>
</dbReference>
<evidence type="ECO:0000256" key="3">
    <source>
        <dbReference type="ARBA" id="ARBA00004406"/>
    </source>
</evidence>
<dbReference type="GO" id="GO:0016705">
    <property type="term" value="F:oxidoreductase activity, acting on paired donors, with incorporation or reduction of molecular oxygen"/>
    <property type="evidence" value="ECO:0007669"/>
    <property type="project" value="InterPro"/>
</dbReference>
<reference evidence="17" key="4">
    <citation type="submission" date="2015-06" db="UniProtKB">
        <authorList>
            <consortium name="EnsemblMetazoa"/>
        </authorList>
    </citation>
    <scope>IDENTIFICATION</scope>
</reference>
<dbReference type="InterPro" id="IPR017972">
    <property type="entry name" value="Cyt_P450_CS"/>
</dbReference>
<reference evidence="16" key="2">
    <citation type="submission" date="2010-05" db="EMBL/GenBank/DDBJ databases">
        <authorList>
            <person name="Almeida L.G."/>
            <person name="Nicolas M.F."/>
            <person name="Souza R.C."/>
            <person name="Vasconcelos A.T.R."/>
        </authorList>
    </citation>
    <scope>NUCLEOTIDE SEQUENCE</scope>
</reference>
<dbReference type="EnsemblMetazoa" id="ADAC002556-RA">
    <property type="protein sequence ID" value="ADAC002556-PA"/>
    <property type="gene ID" value="ADAC002556"/>
</dbReference>
<comment type="cofactor">
    <cofactor evidence="1 13">
        <name>heme</name>
        <dbReference type="ChEBI" id="CHEBI:30413"/>
    </cofactor>
</comment>
<keyword evidence="10 13" id="KW-0408">Iron</keyword>
<dbReference type="AlphaFoldDB" id="W5JMQ8"/>
<dbReference type="HOGENOM" id="CLU_001570_5_2_1"/>
<dbReference type="Gene3D" id="1.10.630.10">
    <property type="entry name" value="Cytochrome P450"/>
    <property type="match status" value="1"/>
</dbReference>
<keyword evidence="15" id="KW-0812">Transmembrane</keyword>
<evidence type="ECO:0000256" key="6">
    <source>
        <dbReference type="ARBA" id="ARBA00022723"/>
    </source>
</evidence>
<feature type="binding site" description="axial binding residue" evidence="13">
    <location>
        <position position="465"/>
    </location>
    <ligand>
        <name>heme</name>
        <dbReference type="ChEBI" id="CHEBI:30413"/>
    </ligand>
    <ligandPart>
        <name>Fe</name>
        <dbReference type="ChEBI" id="CHEBI:18248"/>
    </ligandPart>
</feature>
<dbReference type="PANTHER" id="PTHR24292:SF103">
    <property type="entry name" value="CYTOCHROME P450 6BS1"/>
    <property type="match status" value="1"/>
</dbReference>
<reference evidence="16 18" key="1">
    <citation type="journal article" date="2010" name="BMC Genomics">
        <title>Combination of measures distinguishes pre-miRNAs from other stem-loops in the genome of the newly sequenced Anopheles darlingi.</title>
        <authorList>
            <person name="Mendes N.D."/>
            <person name="Freitas A.T."/>
            <person name="Vasconcelos A.T."/>
            <person name="Sagot M.F."/>
        </authorList>
    </citation>
    <scope>NUCLEOTIDE SEQUENCE</scope>
</reference>
<evidence type="ECO:0000256" key="12">
    <source>
        <dbReference type="ARBA" id="ARBA00023136"/>
    </source>
</evidence>
<dbReference type="Pfam" id="PF00067">
    <property type="entry name" value="p450"/>
    <property type="match status" value="1"/>
</dbReference>
<evidence type="ECO:0000256" key="9">
    <source>
        <dbReference type="ARBA" id="ARBA00023002"/>
    </source>
</evidence>
<keyword evidence="12 15" id="KW-0472">Membrane</keyword>
<sequence>MRSIWLRFDSIEMVWTTTLLAVVVALLCVVGSLVYYIIRKQSYWKDRGIPYLKPAFFLGIFKGIGTTVHVTPVLKEMYRTGKGKHPFSGAYLLIAPAAVINDPELVKNIFVKDFHYFHDRGGYYNKKHDPLTAHLFNLAGQEWRFMRNKLSPTFTSGKMKMMFPTIVAVGRQFCEFLQQTVTEGEGGCEVDLLDLMARFTTDVIGTCAFGIECNCVKDPEAEFRVMGRKINEKPPSGLSGVLIMLAPNLAKKLGVRFLPRDVSEYFLRVVRETVDQRLKHGIKRNDFMDLLIGMLDEARPNGSGNGEDMLNFNELAAQAFLFFAAGFETSATLLSWALYELALSEEIQGRARQCVKEAMDRHGGEMTYDAIMEMKYLDQILNETMRKYPSIPLHFRIASKDYPVPGTDSVIEANTPVLVPIYAMHHDPQYFPEPDRFDPDRFTPEAIADRHPFAWLPFGEGPRMCIGLRFGMMQSRIGLALLLAGYRVQPCPRTTIPMEFLITSFILYPKDGMWLKVTKV</sequence>
<keyword evidence="9 14" id="KW-0560">Oxidoreductase</keyword>
<keyword evidence="11 14" id="KW-0503">Monooxygenase</keyword>
<dbReference type="eggNOG" id="KOG0158">
    <property type="taxonomic scope" value="Eukaryota"/>
</dbReference>
<dbReference type="OMA" id="WQMKIFA"/>
<evidence type="ECO:0000256" key="14">
    <source>
        <dbReference type="RuleBase" id="RU000461"/>
    </source>
</evidence>
<dbReference type="GO" id="GO:0005506">
    <property type="term" value="F:iron ion binding"/>
    <property type="evidence" value="ECO:0007669"/>
    <property type="project" value="InterPro"/>
</dbReference>
<dbReference type="InterPro" id="IPR036396">
    <property type="entry name" value="Cyt_P450_sf"/>
</dbReference>
<dbReference type="InterPro" id="IPR002401">
    <property type="entry name" value="Cyt_P450_E_grp-I"/>
</dbReference>
<keyword evidence="6 13" id="KW-0479">Metal-binding</keyword>
<keyword evidence="15" id="KW-1133">Transmembrane helix</keyword>
<dbReference type="Proteomes" id="UP000000673">
    <property type="component" value="Unassembled WGS sequence"/>
</dbReference>
<dbReference type="InterPro" id="IPR001128">
    <property type="entry name" value="Cyt_P450"/>
</dbReference>
<evidence type="ECO:0000313" key="16">
    <source>
        <dbReference type="EMBL" id="ETN65667.1"/>
    </source>
</evidence>
<evidence type="ECO:0000256" key="2">
    <source>
        <dbReference type="ARBA" id="ARBA00004174"/>
    </source>
</evidence>
<proteinExistence type="inferred from homology"/>
<name>W5JMQ8_ANODA</name>
<dbReference type="FunCoup" id="W5JMQ8">
    <property type="interactions" value="154"/>
</dbReference>
<evidence type="ECO:0000256" key="4">
    <source>
        <dbReference type="ARBA" id="ARBA00010617"/>
    </source>
</evidence>
<dbReference type="GO" id="GO:0020037">
    <property type="term" value="F:heme binding"/>
    <property type="evidence" value="ECO:0007669"/>
    <property type="project" value="InterPro"/>
</dbReference>
<evidence type="ECO:0000256" key="11">
    <source>
        <dbReference type="ARBA" id="ARBA00023033"/>
    </source>
</evidence>
<keyword evidence="8" id="KW-0492">Microsome</keyword>
<dbReference type="CDD" id="cd11056">
    <property type="entry name" value="CYP6-like"/>
    <property type="match status" value="1"/>
</dbReference>
<dbReference type="STRING" id="43151.W5JMQ8"/>
<dbReference type="GO" id="GO:0004497">
    <property type="term" value="F:monooxygenase activity"/>
    <property type="evidence" value="ECO:0007669"/>
    <property type="project" value="UniProtKB-KW"/>
</dbReference>
<dbReference type="PRINTS" id="PR00463">
    <property type="entry name" value="EP450I"/>
</dbReference>
<dbReference type="PANTHER" id="PTHR24292">
    <property type="entry name" value="CYTOCHROME P450"/>
    <property type="match status" value="1"/>
</dbReference>
<gene>
    <name evidence="16" type="ORF">AND_002556</name>
</gene>